<comment type="caution">
    <text evidence="1">The sequence shown here is derived from an EMBL/GenBank/DDBJ whole genome shotgun (WGS) entry which is preliminary data.</text>
</comment>
<keyword evidence="2" id="KW-1185">Reference proteome</keyword>
<organism evidence="1 2">
    <name type="scientific">Macroventuria anomochaeta</name>
    <dbReference type="NCBI Taxonomy" id="301207"/>
    <lineage>
        <taxon>Eukaryota</taxon>
        <taxon>Fungi</taxon>
        <taxon>Dikarya</taxon>
        <taxon>Ascomycota</taxon>
        <taxon>Pezizomycotina</taxon>
        <taxon>Dothideomycetes</taxon>
        <taxon>Pleosporomycetidae</taxon>
        <taxon>Pleosporales</taxon>
        <taxon>Pleosporineae</taxon>
        <taxon>Didymellaceae</taxon>
        <taxon>Macroventuria</taxon>
    </lineage>
</organism>
<dbReference type="Proteomes" id="UP000799754">
    <property type="component" value="Unassembled WGS sequence"/>
</dbReference>
<name>A0ACB6RHB5_9PLEO</name>
<evidence type="ECO:0000313" key="2">
    <source>
        <dbReference type="Proteomes" id="UP000799754"/>
    </source>
</evidence>
<accession>A0ACB6RHB5</accession>
<reference evidence="1" key="1">
    <citation type="journal article" date="2020" name="Stud. Mycol.">
        <title>101 Dothideomycetes genomes: a test case for predicting lifestyles and emergence of pathogens.</title>
        <authorList>
            <person name="Haridas S."/>
            <person name="Albert R."/>
            <person name="Binder M."/>
            <person name="Bloem J."/>
            <person name="Labutti K."/>
            <person name="Salamov A."/>
            <person name="Andreopoulos B."/>
            <person name="Baker S."/>
            <person name="Barry K."/>
            <person name="Bills G."/>
            <person name="Bluhm B."/>
            <person name="Cannon C."/>
            <person name="Castanera R."/>
            <person name="Culley D."/>
            <person name="Daum C."/>
            <person name="Ezra D."/>
            <person name="Gonzalez J."/>
            <person name="Henrissat B."/>
            <person name="Kuo A."/>
            <person name="Liang C."/>
            <person name="Lipzen A."/>
            <person name="Lutzoni F."/>
            <person name="Magnuson J."/>
            <person name="Mondo S."/>
            <person name="Nolan M."/>
            <person name="Ohm R."/>
            <person name="Pangilinan J."/>
            <person name="Park H.-J."/>
            <person name="Ramirez L."/>
            <person name="Alfaro M."/>
            <person name="Sun H."/>
            <person name="Tritt A."/>
            <person name="Yoshinaga Y."/>
            <person name="Zwiers L.-H."/>
            <person name="Turgeon B."/>
            <person name="Goodwin S."/>
            <person name="Spatafora J."/>
            <person name="Crous P."/>
            <person name="Grigoriev I."/>
        </authorList>
    </citation>
    <scope>NUCLEOTIDE SEQUENCE</scope>
    <source>
        <strain evidence="1">CBS 525.71</strain>
    </source>
</reference>
<protein>
    <submittedName>
        <fullName evidence="1">Uncharacterized protein</fullName>
    </submittedName>
</protein>
<dbReference type="EMBL" id="MU006764">
    <property type="protein sequence ID" value="KAF2621092.1"/>
    <property type="molecule type" value="Genomic_DNA"/>
</dbReference>
<sequence>MLLRTQLLLCFRPLSSQAGNSRRCIHTCSFRVKEFQRYYDSNLGVGCHWTRLCATRWQGNDHTGGARSRGQSSLHIRSAACALIG</sequence>
<gene>
    <name evidence="1" type="ORF">BU25DRAFT_416385</name>
</gene>
<proteinExistence type="predicted"/>
<evidence type="ECO:0000313" key="1">
    <source>
        <dbReference type="EMBL" id="KAF2621092.1"/>
    </source>
</evidence>